<accession>A0AAV1T3V1</accession>
<feature type="region of interest" description="Disordered" evidence="2">
    <location>
        <begin position="1"/>
        <end position="32"/>
    </location>
</feature>
<sequence length="347" mass="40114">MEVGRRPSGARTDDMASIPHATDASTASIHPRESPVFTHAPLSCHTLRQLCKKRTRLHPSGTLVKRDRRKASVSKSMKRLRRLQRFRSSTGLPVTSFWEKAQHLRDSVDENTLVQQNQRCLCRCLSCRHERRWSSTLPPYQCSNKNCRITFAGFIELFEHQLDVHGGIDPKTSRIVSELYHQQQGVLACPPATVYAGQQVLFPSCPPVRWKSMDDLDEEARTLPQRLRDSNPNFFARPFNVFVIAYELVKRNGWKEMERQYHIAMDHYFSAMKYPMSTRGCRDGCPSIERGRNWLTSTDREDARWLFPFSLGDTVDVEPEFVLMDTQDDQELYIELSDDEDTRDACA</sequence>
<reference evidence="4" key="1">
    <citation type="submission" date="2024-01" db="EMBL/GenBank/DDBJ databases">
        <authorList>
            <person name="Webb A."/>
        </authorList>
    </citation>
    <scope>NUCLEOTIDE SEQUENCE</scope>
    <source>
        <strain evidence="4">Pm1</strain>
    </source>
</reference>
<dbReference type="Proteomes" id="UP001162060">
    <property type="component" value="Unassembled WGS sequence"/>
</dbReference>
<gene>
    <name evidence="4" type="ORF">PM001_LOCUS1868</name>
</gene>
<feature type="compositionally biased region" description="Basic residues" evidence="2">
    <location>
        <begin position="66"/>
        <end position="77"/>
    </location>
</feature>
<dbReference type="InterPro" id="IPR013087">
    <property type="entry name" value="Znf_C2H2_type"/>
</dbReference>
<evidence type="ECO:0000259" key="3">
    <source>
        <dbReference type="PROSITE" id="PS50157"/>
    </source>
</evidence>
<feature type="domain" description="C2H2-type" evidence="3">
    <location>
        <begin position="140"/>
        <end position="170"/>
    </location>
</feature>
<feature type="region of interest" description="Disordered" evidence="2">
    <location>
        <begin position="58"/>
        <end position="77"/>
    </location>
</feature>
<evidence type="ECO:0000256" key="1">
    <source>
        <dbReference type="PROSITE-ProRule" id="PRU00042"/>
    </source>
</evidence>
<dbReference type="PROSITE" id="PS00028">
    <property type="entry name" value="ZINC_FINGER_C2H2_1"/>
    <property type="match status" value="1"/>
</dbReference>
<proteinExistence type="predicted"/>
<comment type="caution">
    <text evidence="4">The sequence shown here is derived from an EMBL/GenBank/DDBJ whole genome shotgun (WGS) entry which is preliminary data.</text>
</comment>
<evidence type="ECO:0000313" key="4">
    <source>
        <dbReference type="EMBL" id="CAK7899411.1"/>
    </source>
</evidence>
<organism evidence="4 5">
    <name type="scientific">Peronospora matthiolae</name>
    <dbReference type="NCBI Taxonomy" id="2874970"/>
    <lineage>
        <taxon>Eukaryota</taxon>
        <taxon>Sar</taxon>
        <taxon>Stramenopiles</taxon>
        <taxon>Oomycota</taxon>
        <taxon>Peronosporomycetes</taxon>
        <taxon>Peronosporales</taxon>
        <taxon>Peronosporaceae</taxon>
        <taxon>Peronospora</taxon>
    </lineage>
</organism>
<keyword evidence="1" id="KW-0479">Metal-binding</keyword>
<dbReference type="EMBL" id="CAKLBY020000016">
    <property type="protein sequence ID" value="CAK7899411.1"/>
    <property type="molecule type" value="Genomic_DNA"/>
</dbReference>
<keyword evidence="1" id="KW-0863">Zinc-finger</keyword>
<keyword evidence="1" id="KW-0862">Zinc</keyword>
<dbReference type="GO" id="GO:0008270">
    <property type="term" value="F:zinc ion binding"/>
    <property type="evidence" value="ECO:0007669"/>
    <property type="project" value="UniProtKB-KW"/>
</dbReference>
<name>A0AAV1T3V1_9STRA</name>
<dbReference type="PROSITE" id="PS50157">
    <property type="entry name" value="ZINC_FINGER_C2H2_2"/>
    <property type="match status" value="1"/>
</dbReference>
<protein>
    <recommendedName>
        <fullName evidence="3">C2H2-type domain-containing protein</fullName>
    </recommendedName>
</protein>
<evidence type="ECO:0000256" key="2">
    <source>
        <dbReference type="SAM" id="MobiDB-lite"/>
    </source>
</evidence>
<evidence type="ECO:0000313" key="5">
    <source>
        <dbReference type="Proteomes" id="UP001162060"/>
    </source>
</evidence>
<dbReference type="AlphaFoldDB" id="A0AAV1T3V1"/>